<dbReference type="REBASE" id="191152">
    <property type="entry name" value="S.Bap122ORF24180P"/>
</dbReference>
<evidence type="ECO:0000256" key="1">
    <source>
        <dbReference type="ARBA" id="ARBA00010923"/>
    </source>
</evidence>
<name>A0A1U9MKR2_9HYPH</name>
<dbReference type="GO" id="GO:0003677">
    <property type="term" value="F:DNA binding"/>
    <property type="evidence" value="ECO:0007669"/>
    <property type="project" value="UniProtKB-KW"/>
</dbReference>
<dbReference type="InterPro" id="IPR000055">
    <property type="entry name" value="Restrct_endonuc_typeI_TRD"/>
</dbReference>
<gene>
    <name evidence="5" type="ORF">BBC0122_024170</name>
</gene>
<dbReference type="SUPFAM" id="SSF116734">
    <property type="entry name" value="DNA methylase specificity domain"/>
    <property type="match status" value="2"/>
</dbReference>
<comment type="similarity">
    <text evidence="1">Belongs to the type-I restriction system S methylase family.</text>
</comment>
<dbReference type="OrthoDB" id="164285at2"/>
<dbReference type="CDD" id="cd17291">
    <property type="entry name" value="RMtype1_S_MgeORF438P-TRD-CR_like"/>
    <property type="match status" value="1"/>
</dbReference>
<dbReference type="Pfam" id="PF01420">
    <property type="entry name" value="Methylase_S"/>
    <property type="match status" value="2"/>
</dbReference>
<protein>
    <submittedName>
        <fullName evidence="5">Type I restriction enzyme, S subunit</fullName>
        <ecNumber evidence="5">3.1.21.3</ecNumber>
    </submittedName>
</protein>
<dbReference type="KEGG" id="bapi:BBC0122_024170"/>
<sequence length="380" mass="44311">MSQSIIEKLLKGAEVKWIRLGERLKRTTGTSITAGKMKELHKSYGPLKIFGGGKTYALVNFNDIPEKDINIYPSIIVKSRGFIEFDYYNKPFSHKNELWSYHSEDKGICIKYIYYYMKTKETYFQHLGNKMQMPQISIQDTDKFPVPIPPLSIQKEIVRILDAFTAHTAELTSELNQRKKQYNYYRDKLLTFSDDEVEWKTVEEIITTVTPPLKIPRGKYKLSGNIPIVDQGENFIAGYTDNADAAIPEDEYVIFGDHTEYIKYVDFSFAQGADGLKILRPKRDLAKYVYFAFLNFYNKKGNYKRHWSDAKKTLLPIVNIKTQKRVVSILDRFDNLTNYISEGLPKEIELRNKQYEYYRDQLLNFPKPGNDAIKQSPTNL</sequence>
<dbReference type="InterPro" id="IPR051212">
    <property type="entry name" value="Type-I_RE_S_subunit"/>
</dbReference>
<proteinExistence type="inferred from homology"/>
<dbReference type="GO" id="GO:0009035">
    <property type="term" value="F:type I site-specific deoxyribonuclease activity"/>
    <property type="evidence" value="ECO:0007669"/>
    <property type="project" value="UniProtKB-EC"/>
</dbReference>
<keyword evidence="6" id="KW-1185">Reference proteome</keyword>
<keyword evidence="5" id="KW-0378">Hydrolase</keyword>
<evidence type="ECO:0000313" key="6">
    <source>
        <dbReference type="Proteomes" id="UP000189632"/>
    </source>
</evidence>
<feature type="domain" description="Type I restriction modification DNA specificity" evidence="4">
    <location>
        <begin position="40"/>
        <end position="177"/>
    </location>
</feature>
<dbReference type="AlphaFoldDB" id="A0A1U9MKR2"/>
<dbReference type="Proteomes" id="UP000189632">
    <property type="component" value="Chromosome"/>
</dbReference>
<evidence type="ECO:0000313" key="5">
    <source>
        <dbReference type="EMBL" id="AQT48484.1"/>
    </source>
</evidence>
<keyword evidence="2" id="KW-0680">Restriction system</keyword>
<evidence type="ECO:0000259" key="4">
    <source>
        <dbReference type="Pfam" id="PF01420"/>
    </source>
</evidence>
<dbReference type="Gene3D" id="3.90.220.20">
    <property type="entry name" value="DNA methylase specificity domains"/>
    <property type="match status" value="2"/>
</dbReference>
<accession>A0A1U9MKR2</accession>
<organism evidence="5 6">
    <name type="scientific">Bartonella choladocola</name>
    <dbReference type="NCBI Taxonomy" id="2750995"/>
    <lineage>
        <taxon>Bacteria</taxon>
        <taxon>Pseudomonadati</taxon>
        <taxon>Pseudomonadota</taxon>
        <taxon>Alphaproteobacteria</taxon>
        <taxon>Hyphomicrobiales</taxon>
        <taxon>Bartonellaceae</taxon>
        <taxon>Bartonella</taxon>
    </lineage>
</organism>
<dbReference type="InterPro" id="IPR044946">
    <property type="entry name" value="Restrct_endonuc_typeI_TRD_sf"/>
</dbReference>
<dbReference type="GO" id="GO:0009307">
    <property type="term" value="P:DNA restriction-modification system"/>
    <property type="evidence" value="ECO:0007669"/>
    <property type="project" value="UniProtKB-KW"/>
</dbReference>
<dbReference type="EC" id="3.1.21.3" evidence="5"/>
<dbReference type="PANTHER" id="PTHR43140:SF1">
    <property type="entry name" value="TYPE I RESTRICTION ENZYME ECOKI SPECIFICITY SUBUNIT"/>
    <property type="match status" value="1"/>
</dbReference>
<dbReference type="STRING" id="1686310.BBC0244_022800"/>
<feature type="domain" description="Type I restriction modification DNA specificity" evidence="4">
    <location>
        <begin position="201"/>
        <end position="349"/>
    </location>
</feature>
<evidence type="ECO:0000256" key="2">
    <source>
        <dbReference type="ARBA" id="ARBA00022747"/>
    </source>
</evidence>
<keyword evidence="3" id="KW-0238">DNA-binding</keyword>
<dbReference type="RefSeq" id="WP_077994274.1">
    <property type="nucleotide sequence ID" value="NZ_CP015625.1"/>
</dbReference>
<dbReference type="PANTHER" id="PTHR43140">
    <property type="entry name" value="TYPE-1 RESTRICTION ENZYME ECOKI SPECIFICITY PROTEIN"/>
    <property type="match status" value="1"/>
</dbReference>
<dbReference type="EMBL" id="CP015625">
    <property type="protein sequence ID" value="AQT48484.1"/>
    <property type="molecule type" value="Genomic_DNA"/>
</dbReference>
<reference evidence="5 6" key="1">
    <citation type="submission" date="2016-11" db="EMBL/GenBank/DDBJ databases">
        <title>Comparative genomics of Bartonella apis.</title>
        <authorList>
            <person name="Engel P."/>
        </authorList>
    </citation>
    <scope>NUCLEOTIDE SEQUENCE [LARGE SCALE GENOMIC DNA]</scope>
    <source>
        <strain evidence="5 6">BBC0122</strain>
    </source>
</reference>
<evidence type="ECO:0000256" key="3">
    <source>
        <dbReference type="ARBA" id="ARBA00023125"/>
    </source>
</evidence>